<keyword evidence="6" id="KW-1185">Reference proteome</keyword>
<protein>
    <submittedName>
        <fullName evidence="5">GntR family transcriptional regulator</fullName>
    </submittedName>
</protein>
<dbReference type="PANTHER" id="PTHR43537:SF5">
    <property type="entry name" value="UXU OPERON TRANSCRIPTIONAL REGULATOR"/>
    <property type="match status" value="1"/>
</dbReference>
<name>A0ABS6HEZ0_9PROT</name>
<dbReference type="InterPro" id="IPR011711">
    <property type="entry name" value="GntR_C"/>
</dbReference>
<dbReference type="CDD" id="cd07377">
    <property type="entry name" value="WHTH_GntR"/>
    <property type="match status" value="1"/>
</dbReference>
<keyword evidence="1" id="KW-0805">Transcription regulation</keyword>
<gene>
    <name evidence="5" type="ORF">JJQ90_21185</name>
</gene>
<dbReference type="Proteomes" id="UP000689967">
    <property type="component" value="Unassembled WGS sequence"/>
</dbReference>
<comment type="caution">
    <text evidence="5">The sequence shown here is derived from an EMBL/GenBank/DDBJ whole genome shotgun (WGS) entry which is preliminary data.</text>
</comment>
<keyword evidence="3" id="KW-0804">Transcription</keyword>
<evidence type="ECO:0000313" key="5">
    <source>
        <dbReference type="EMBL" id="MBU8546248.1"/>
    </source>
</evidence>
<dbReference type="SMART" id="SM00895">
    <property type="entry name" value="FCD"/>
    <property type="match status" value="1"/>
</dbReference>
<dbReference type="RefSeq" id="WP_216878269.1">
    <property type="nucleotide sequence ID" value="NZ_JAERQM010000007.1"/>
</dbReference>
<organism evidence="5 6">
    <name type="scientific">Falsiroseomonas oleicola</name>
    <dbReference type="NCBI Taxonomy" id="2801474"/>
    <lineage>
        <taxon>Bacteria</taxon>
        <taxon>Pseudomonadati</taxon>
        <taxon>Pseudomonadota</taxon>
        <taxon>Alphaproteobacteria</taxon>
        <taxon>Acetobacterales</taxon>
        <taxon>Roseomonadaceae</taxon>
        <taxon>Falsiroseomonas</taxon>
    </lineage>
</organism>
<dbReference type="Pfam" id="PF00392">
    <property type="entry name" value="GntR"/>
    <property type="match status" value="1"/>
</dbReference>
<feature type="domain" description="HTH gntR-type" evidence="4">
    <location>
        <begin position="23"/>
        <end position="90"/>
    </location>
</feature>
<evidence type="ECO:0000259" key="4">
    <source>
        <dbReference type="PROSITE" id="PS50949"/>
    </source>
</evidence>
<evidence type="ECO:0000256" key="3">
    <source>
        <dbReference type="ARBA" id="ARBA00023163"/>
    </source>
</evidence>
<dbReference type="InterPro" id="IPR000524">
    <property type="entry name" value="Tscrpt_reg_HTH_GntR"/>
</dbReference>
<sequence length="238" mass="25395">MPRPRLAALPDRLPDLPALDRGRPAPEQIYTALRRAILRLDFAPGAPVPEPALAAQAGVSRTPVREALRRLREDGLVEIFPNLGSFVSRLSAARLEEAVALRLLLEGEAAARLAATPAQAGLLALRRVLADQRAAMAEANRDAVYALDDAFHALIFETAALPLMWSACRAARAHMERVHHAAVADLTRAAAAIAAHQAILDRIAAGDPPGARAAMETHVRANTTDFAAIAAAHPEWLA</sequence>
<keyword evidence="2" id="KW-0238">DNA-binding</keyword>
<dbReference type="Pfam" id="PF07729">
    <property type="entry name" value="FCD"/>
    <property type="match status" value="1"/>
</dbReference>
<proteinExistence type="predicted"/>
<dbReference type="PROSITE" id="PS50949">
    <property type="entry name" value="HTH_GNTR"/>
    <property type="match status" value="1"/>
</dbReference>
<dbReference type="PANTHER" id="PTHR43537">
    <property type="entry name" value="TRANSCRIPTIONAL REGULATOR, GNTR FAMILY"/>
    <property type="match status" value="1"/>
</dbReference>
<dbReference type="EMBL" id="JAERQM010000007">
    <property type="protein sequence ID" value="MBU8546248.1"/>
    <property type="molecule type" value="Genomic_DNA"/>
</dbReference>
<reference evidence="5 6" key="1">
    <citation type="submission" date="2021-01" db="EMBL/GenBank/DDBJ databases">
        <title>Roseomonas sp. nov, a bacterium isolated from an oil production mixture in Yumen Oilfield.</title>
        <authorList>
            <person name="Wu D."/>
        </authorList>
    </citation>
    <scope>NUCLEOTIDE SEQUENCE [LARGE SCALE GENOMIC DNA]</scope>
    <source>
        <strain evidence="5 6">ROY-5-3</strain>
    </source>
</reference>
<accession>A0ABS6HEZ0</accession>
<dbReference type="SMART" id="SM00345">
    <property type="entry name" value="HTH_GNTR"/>
    <property type="match status" value="1"/>
</dbReference>
<evidence type="ECO:0000313" key="6">
    <source>
        <dbReference type="Proteomes" id="UP000689967"/>
    </source>
</evidence>
<evidence type="ECO:0000256" key="2">
    <source>
        <dbReference type="ARBA" id="ARBA00023125"/>
    </source>
</evidence>
<evidence type="ECO:0000256" key="1">
    <source>
        <dbReference type="ARBA" id="ARBA00023015"/>
    </source>
</evidence>